<evidence type="ECO:0000313" key="1">
    <source>
        <dbReference type="EMBL" id="MBA6152701.1"/>
    </source>
</evidence>
<evidence type="ECO:0000313" key="2">
    <source>
        <dbReference type="Proteomes" id="UP000541857"/>
    </source>
</evidence>
<sequence length="72" mass="8244">MEIDLKNVSKLDLLKLLTKAQKTISTQDDTISKQDETISKQDVQIILVVIILFLEAAKVEIDNEVNYYYLSV</sequence>
<proteinExistence type="predicted"/>
<keyword evidence="2" id="KW-1185">Reference proteome</keyword>
<comment type="caution">
    <text evidence="1">The sequence shown here is derived from an EMBL/GenBank/DDBJ whole genome shotgun (WGS) entry which is preliminary data.</text>
</comment>
<reference evidence="1 2" key="1">
    <citation type="submission" date="2020-07" db="EMBL/GenBank/DDBJ databases">
        <title>Bacterium isolated from marine sediment.</title>
        <authorList>
            <person name="Shang D."/>
        </authorList>
    </citation>
    <scope>NUCLEOTIDE SEQUENCE [LARGE SCALE GENOMIC DNA]</scope>
    <source>
        <strain evidence="1 2">F6074</strain>
    </source>
</reference>
<dbReference type="AlphaFoldDB" id="A0A7W2M4S1"/>
<accession>A0A7W2M4S1</accession>
<protein>
    <submittedName>
        <fullName evidence="1">Uncharacterized protein</fullName>
    </submittedName>
</protein>
<gene>
    <name evidence="1" type="ORF">H3Z82_08200</name>
</gene>
<dbReference type="RefSeq" id="WP_182204676.1">
    <property type="nucleotide sequence ID" value="NZ_JACGLT010000005.1"/>
</dbReference>
<organism evidence="1 2">
    <name type="scientific">Gelidibacter maritimus</name>
    <dbReference type="NCBI Taxonomy" id="2761487"/>
    <lineage>
        <taxon>Bacteria</taxon>
        <taxon>Pseudomonadati</taxon>
        <taxon>Bacteroidota</taxon>
        <taxon>Flavobacteriia</taxon>
        <taxon>Flavobacteriales</taxon>
        <taxon>Flavobacteriaceae</taxon>
        <taxon>Gelidibacter</taxon>
    </lineage>
</organism>
<name>A0A7W2M4S1_9FLAO</name>
<dbReference type="EMBL" id="JACGLT010000005">
    <property type="protein sequence ID" value="MBA6152701.1"/>
    <property type="molecule type" value="Genomic_DNA"/>
</dbReference>
<dbReference type="Proteomes" id="UP000541857">
    <property type="component" value="Unassembled WGS sequence"/>
</dbReference>